<keyword evidence="1 5" id="KW-0349">Heme</keyword>
<dbReference type="GO" id="GO:0046872">
    <property type="term" value="F:metal ion binding"/>
    <property type="evidence" value="ECO:0007669"/>
    <property type="project" value="UniProtKB-UniRule"/>
</dbReference>
<accession>R9TIN2</accession>
<sequence length="270" mass="29259">MTGASTMTTTVMQNQQQLRRGVRLQAALASVQSMLAVYTVLSLSRAVTVTSLRLLARILHQLADRLDTTTAAAAAATSQLGNIEDVSTASATATAETSTAAAAAATTASSHSRELDDKYNQLLVQTQHHLLAMAKQVQHDNDLKLMLPTSSENNHHQRTRTDTVDSGADDLDDIYADIDPDTGLEIVSLAEVGQHCTYDDAWMVIYDKVYDVTDYMVLHPGGEEVMLEYAGYDATIALRGVAHSRAAFRALDRYCVGILPADERLNYAAL</sequence>
<dbReference type="AlphaFoldDB" id="R9TIN2"/>
<keyword evidence="2 5" id="KW-0479">Metal-binding</keyword>
<evidence type="ECO:0000256" key="4">
    <source>
        <dbReference type="ARBA" id="ARBA00038168"/>
    </source>
</evidence>
<dbReference type="SUPFAM" id="SSF55856">
    <property type="entry name" value="Cytochrome b5-like heme/steroid binding domain"/>
    <property type="match status" value="1"/>
</dbReference>
<dbReference type="SMART" id="SM01117">
    <property type="entry name" value="Cyt-b5"/>
    <property type="match status" value="1"/>
</dbReference>
<keyword evidence="3 5" id="KW-0408">Iron</keyword>
<dbReference type="GO" id="GO:0016020">
    <property type="term" value="C:membrane"/>
    <property type="evidence" value="ECO:0007669"/>
    <property type="project" value="TreeGrafter"/>
</dbReference>
<dbReference type="InterPro" id="IPR001199">
    <property type="entry name" value="Cyt_B5-like_heme/steroid-bd"/>
</dbReference>
<dbReference type="Gene3D" id="3.10.120.10">
    <property type="entry name" value="Cytochrome b5-like heme/steroid binding domain"/>
    <property type="match status" value="1"/>
</dbReference>
<evidence type="ECO:0000256" key="5">
    <source>
        <dbReference type="RuleBase" id="RU362121"/>
    </source>
</evidence>
<dbReference type="GO" id="GO:0020037">
    <property type="term" value="F:heme binding"/>
    <property type="evidence" value="ECO:0007669"/>
    <property type="project" value="UniProtKB-UniRule"/>
</dbReference>
<evidence type="ECO:0000313" key="7">
    <source>
        <dbReference type="EMBL" id="AGN29614.1"/>
    </source>
</evidence>
<dbReference type="Pfam" id="PF00173">
    <property type="entry name" value="Cyt-b5"/>
    <property type="match status" value="1"/>
</dbReference>
<dbReference type="PANTHER" id="PTHR19359">
    <property type="entry name" value="CYTOCHROME B5"/>
    <property type="match status" value="1"/>
</dbReference>
<name>R9TIN2_ACAPC</name>
<dbReference type="InterPro" id="IPR036400">
    <property type="entry name" value="Cyt_B5-like_heme/steroid_sf"/>
</dbReference>
<dbReference type="InterPro" id="IPR018506">
    <property type="entry name" value="Cyt_B5_heme-BS"/>
</dbReference>
<comment type="similarity">
    <text evidence="4 5">Belongs to the cytochrome b5 family.</text>
</comment>
<proteinExistence type="evidence at transcript level"/>
<dbReference type="PRINTS" id="PR00363">
    <property type="entry name" value="CYTOCHROMEB5"/>
</dbReference>
<dbReference type="EMBL" id="KC989841">
    <property type="protein sequence ID" value="AGN29614.1"/>
    <property type="molecule type" value="mRNA"/>
</dbReference>
<dbReference type="InterPro" id="IPR050668">
    <property type="entry name" value="Cytochrome_b5"/>
</dbReference>
<protein>
    <submittedName>
        <fullName evidence="7">Cytochrome b5-like protein</fullName>
    </submittedName>
</protein>
<reference evidence="7" key="1">
    <citation type="journal article" date="2013" name="J. Exp. Mar. Biol. Ecol.">
        <title>An improved method for achieving high-quality RNA for copepod gene transcriptomic studies.</title>
        <authorList>
            <person name="Zhang H."/>
            <person name="Finiguerra M."/>
            <person name="Dam H.G."/>
            <person name="Huang Y."/>
            <person name="Xu D."/>
            <person name="Liu G."/>
            <person name="Lin S."/>
        </authorList>
    </citation>
    <scope>NUCLEOTIDE SEQUENCE</scope>
</reference>
<evidence type="ECO:0000256" key="2">
    <source>
        <dbReference type="ARBA" id="ARBA00022723"/>
    </source>
</evidence>
<evidence type="ECO:0000256" key="3">
    <source>
        <dbReference type="ARBA" id="ARBA00023004"/>
    </source>
</evidence>
<evidence type="ECO:0000259" key="6">
    <source>
        <dbReference type="PROSITE" id="PS50255"/>
    </source>
</evidence>
<dbReference type="PROSITE" id="PS50255">
    <property type="entry name" value="CYTOCHROME_B5_2"/>
    <property type="match status" value="1"/>
</dbReference>
<evidence type="ECO:0000256" key="1">
    <source>
        <dbReference type="ARBA" id="ARBA00022617"/>
    </source>
</evidence>
<dbReference type="PROSITE" id="PS00191">
    <property type="entry name" value="CYTOCHROME_B5_1"/>
    <property type="match status" value="1"/>
</dbReference>
<feature type="domain" description="Cytochrome b5 heme-binding" evidence="6">
    <location>
        <begin position="184"/>
        <end position="260"/>
    </location>
</feature>
<organism evidence="7">
    <name type="scientific">Acartia pacifica</name>
    <name type="common">Copepod</name>
    <dbReference type="NCBI Taxonomy" id="335913"/>
    <lineage>
        <taxon>Eukaryota</taxon>
        <taxon>Metazoa</taxon>
        <taxon>Ecdysozoa</taxon>
        <taxon>Arthropoda</taxon>
        <taxon>Crustacea</taxon>
        <taxon>Multicrustacea</taxon>
        <taxon>Hexanauplia</taxon>
        <taxon>Copepoda</taxon>
        <taxon>Calanoida</taxon>
        <taxon>Acartiidae</taxon>
        <taxon>Acartia</taxon>
    </lineage>
</organism>
<dbReference type="PANTHER" id="PTHR19359:SF41">
    <property type="entry name" value="GEO08203P1"/>
    <property type="match status" value="1"/>
</dbReference>